<dbReference type="NCBIfam" id="NF008552">
    <property type="entry name" value="PRK11479.1"/>
    <property type="match status" value="1"/>
</dbReference>
<dbReference type="Proteomes" id="UP000004088">
    <property type="component" value="Unassembled WGS sequence"/>
</dbReference>
<organism evidence="1 2">
    <name type="scientific">Kingella denitrificans ATCC 33394</name>
    <dbReference type="NCBI Taxonomy" id="888741"/>
    <lineage>
        <taxon>Bacteria</taxon>
        <taxon>Pseudomonadati</taxon>
        <taxon>Pseudomonadota</taxon>
        <taxon>Betaproteobacteria</taxon>
        <taxon>Neisseriales</taxon>
        <taxon>Neisseriaceae</taxon>
        <taxon>Kingella</taxon>
    </lineage>
</organism>
<gene>
    <name evidence="1" type="ORF">HMPREF9098_2046</name>
</gene>
<accession>F0F1R1</accession>
<protein>
    <submittedName>
        <fullName evidence="1">Uncharacterized protein</fullName>
    </submittedName>
</protein>
<dbReference type="EMBL" id="AEWV01000041">
    <property type="protein sequence ID" value="EGC16452.1"/>
    <property type="molecule type" value="Genomic_DNA"/>
</dbReference>
<dbReference type="InterPro" id="IPR038765">
    <property type="entry name" value="Papain-like_cys_pep_sf"/>
</dbReference>
<evidence type="ECO:0000313" key="1">
    <source>
        <dbReference type="EMBL" id="EGC16452.1"/>
    </source>
</evidence>
<name>F0F1R1_9NEIS</name>
<dbReference type="STRING" id="888741.HMPREF9098_2046"/>
<reference evidence="1 2" key="1">
    <citation type="submission" date="2011-01" db="EMBL/GenBank/DDBJ databases">
        <authorList>
            <person name="Muzny D."/>
            <person name="Qin X."/>
            <person name="Deng J."/>
            <person name="Jiang H."/>
            <person name="Liu Y."/>
            <person name="Qu J."/>
            <person name="Song X.-Z."/>
            <person name="Zhang L."/>
            <person name="Thornton R."/>
            <person name="Coyle M."/>
            <person name="Francisco L."/>
            <person name="Jackson L."/>
            <person name="Javaid M."/>
            <person name="Korchina V."/>
            <person name="Kovar C."/>
            <person name="Mata R."/>
            <person name="Mathew T."/>
            <person name="Ngo R."/>
            <person name="Nguyen L."/>
            <person name="Nguyen N."/>
            <person name="Okwuonu G."/>
            <person name="Ongeri F."/>
            <person name="Pham C."/>
            <person name="Simmons D."/>
            <person name="Wilczek-Boney K."/>
            <person name="Hale W."/>
            <person name="Jakkamsetti A."/>
            <person name="Pham P."/>
            <person name="Ruth R."/>
            <person name="San Lucas F."/>
            <person name="Warren J."/>
            <person name="Zhang J."/>
            <person name="Zhao Z."/>
            <person name="Zhou C."/>
            <person name="Zhu D."/>
            <person name="Lee S."/>
            <person name="Bess C."/>
            <person name="Blankenburg K."/>
            <person name="Forbes L."/>
            <person name="Fu Q."/>
            <person name="Gubbala S."/>
            <person name="Hirani K."/>
            <person name="Jayaseelan J.C."/>
            <person name="Lara F."/>
            <person name="Munidasa M."/>
            <person name="Palculict T."/>
            <person name="Patil S."/>
            <person name="Pu L.-L."/>
            <person name="Saada N."/>
            <person name="Tang L."/>
            <person name="Weissenberger G."/>
            <person name="Zhu Y."/>
            <person name="Hemphill L."/>
            <person name="Shang Y."/>
            <person name="Youmans B."/>
            <person name="Ayvaz T."/>
            <person name="Ross M."/>
            <person name="Santibanez J."/>
            <person name="Aqrawi P."/>
            <person name="Gross S."/>
            <person name="Joshi V."/>
            <person name="Fowler G."/>
            <person name="Nazareth L."/>
            <person name="Reid J."/>
            <person name="Worley K."/>
            <person name="Petrosino J."/>
            <person name="Highlander S."/>
            <person name="Gibbs R."/>
        </authorList>
    </citation>
    <scope>NUCLEOTIDE SEQUENCE [LARGE SCALE GENOMIC DNA]</scope>
    <source>
        <strain evidence="1 2">ATCC 33394</strain>
    </source>
</reference>
<dbReference type="Gene3D" id="3.90.1720.10">
    <property type="entry name" value="endopeptidase domain like (from Nostoc punctiforme)"/>
    <property type="match status" value="1"/>
</dbReference>
<dbReference type="SUPFAM" id="SSF54001">
    <property type="entry name" value="Cysteine proteinases"/>
    <property type="match status" value="1"/>
</dbReference>
<keyword evidence="2" id="KW-1185">Reference proteome</keyword>
<dbReference type="AlphaFoldDB" id="F0F1R1"/>
<comment type="caution">
    <text evidence="1">The sequence shown here is derived from an EMBL/GenBank/DDBJ whole genome shotgun (WGS) entry which is preliminary data.</text>
</comment>
<evidence type="ECO:0000313" key="2">
    <source>
        <dbReference type="Proteomes" id="UP000004088"/>
    </source>
</evidence>
<sequence>MRFGFAGLGRLVYDAAAGIKSSLHSIGWKMKWNKLAALCAAVWLSACATEWQKGHAEDGRDVMRLQTVRNSTLPESGMIKIGEQDLQAGDILFSSEASVQSLGIRLFSNAAVSHVFLYLGDGEIAEAVGAGVRIRRLDEALKESNLTAAFRRPDLTEENIAALRDFARQQNGRRYNFLGIVKQVPYSLARNACELPVIPRRIRRFCLNTMAAVMIPSFGNRRFFCSQFVIEAFNRAGKPLTSKSPEWLDPADILHMREGDVATFTPKVRLNYVGHLQCSTSIWNADCHENTALPLSARQAKR</sequence>
<proteinExistence type="predicted"/>
<dbReference type="HOGENOM" id="CLU_093835_0_0_4"/>